<keyword evidence="1" id="KW-0812">Transmembrane</keyword>
<sequence>MSSTDEQWKKYAEKLEPYKYEIGSGILILMGLFYIVWIVYMIYRAFRVGIDVKEAGIDVKEAGIDVKEASIEMKTQLTTEFWKYVLTAIGLCFQYGVIASYIIGKIVTSVMVENGVMNVSTCDSEYAFNTTLKSGFIYYYTVTLFQVFSMVNASCMLSTFNLILMYLKCVYYKKKYNTQEIRNCAILIAFEFVFINIISIIGVGIPIALAILFVLILVKFIRFSLNCKEGYKVYRHRIDRNIRDGASESLIEHGDNLESECTHYGYIATVFCFGAGFYIAQLTFDPLATIVEASCTIFPDERYYIRILFHFMKLLVWGSWAMVIIIFVPFFLPYTFYYSCIVCCPTQILNFLSRASNCFRKPGPKVHHELTQPLINKVEKD</sequence>
<evidence type="ECO:0000256" key="1">
    <source>
        <dbReference type="SAM" id="Phobius"/>
    </source>
</evidence>
<dbReference type="AlphaFoldDB" id="A0AAV7JUB7"/>
<dbReference type="EMBL" id="JAKMXF010000300">
    <property type="protein sequence ID" value="KAI6652060.1"/>
    <property type="molecule type" value="Genomic_DNA"/>
</dbReference>
<proteinExistence type="predicted"/>
<keyword evidence="1" id="KW-0472">Membrane</keyword>
<name>A0AAV7JUB7_9METZ</name>
<dbReference type="Proteomes" id="UP001165289">
    <property type="component" value="Unassembled WGS sequence"/>
</dbReference>
<gene>
    <name evidence="2" type="ORF">LOD99_4605</name>
</gene>
<comment type="caution">
    <text evidence="2">The sequence shown here is derived from an EMBL/GenBank/DDBJ whole genome shotgun (WGS) entry which is preliminary data.</text>
</comment>
<feature type="transmembrane region" description="Helical" evidence="1">
    <location>
        <begin position="184"/>
        <end position="201"/>
    </location>
</feature>
<keyword evidence="1" id="KW-1133">Transmembrane helix</keyword>
<keyword evidence="3" id="KW-1185">Reference proteome</keyword>
<reference evidence="2 3" key="1">
    <citation type="journal article" date="2023" name="BMC Biol.">
        <title>The compact genome of the sponge Oopsacas minuta (Hexactinellida) is lacking key metazoan core genes.</title>
        <authorList>
            <person name="Santini S."/>
            <person name="Schenkelaars Q."/>
            <person name="Jourda C."/>
            <person name="Duchesne M."/>
            <person name="Belahbib H."/>
            <person name="Rocher C."/>
            <person name="Selva M."/>
            <person name="Riesgo A."/>
            <person name="Vervoort M."/>
            <person name="Leys S.P."/>
            <person name="Kodjabachian L."/>
            <person name="Le Bivic A."/>
            <person name="Borchiellini C."/>
            <person name="Claverie J.M."/>
            <person name="Renard E."/>
        </authorList>
    </citation>
    <scope>NUCLEOTIDE SEQUENCE [LARGE SCALE GENOMIC DNA]</scope>
    <source>
        <strain evidence="2">SPO-2</strain>
    </source>
</reference>
<feature type="transmembrane region" description="Helical" evidence="1">
    <location>
        <begin position="314"/>
        <end position="337"/>
    </location>
</feature>
<feature type="transmembrane region" description="Helical" evidence="1">
    <location>
        <begin position="20"/>
        <end position="43"/>
    </location>
</feature>
<feature type="transmembrane region" description="Helical" evidence="1">
    <location>
        <begin position="137"/>
        <end position="164"/>
    </location>
</feature>
<evidence type="ECO:0000313" key="3">
    <source>
        <dbReference type="Proteomes" id="UP001165289"/>
    </source>
</evidence>
<evidence type="ECO:0000313" key="2">
    <source>
        <dbReference type="EMBL" id="KAI6652060.1"/>
    </source>
</evidence>
<protein>
    <submittedName>
        <fullName evidence="2">Uncharacterized protein</fullName>
    </submittedName>
</protein>
<accession>A0AAV7JUB7</accession>
<feature type="transmembrane region" description="Helical" evidence="1">
    <location>
        <begin position="81"/>
        <end position="103"/>
    </location>
</feature>
<organism evidence="2 3">
    <name type="scientific">Oopsacas minuta</name>
    <dbReference type="NCBI Taxonomy" id="111878"/>
    <lineage>
        <taxon>Eukaryota</taxon>
        <taxon>Metazoa</taxon>
        <taxon>Porifera</taxon>
        <taxon>Hexactinellida</taxon>
        <taxon>Hexasterophora</taxon>
        <taxon>Lyssacinosida</taxon>
        <taxon>Leucopsacidae</taxon>
        <taxon>Oopsacas</taxon>
    </lineage>
</organism>